<keyword evidence="2" id="KW-1185">Reference proteome</keyword>
<dbReference type="OrthoDB" id="7697635at2759"/>
<organism evidence="1 2">
    <name type="scientific">Cotesia congregata</name>
    <name type="common">Parasitoid wasp</name>
    <name type="synonym">Apanteles congregatus</name>
    <dbReference type="NCBI Taxonomy" id="51543"/>
    <lineage>
        <taxon>Eukaryota</taxon>
        <taxon>Metazoa</taxon>
        <taxon>Ecdysozoa</taxon>
        <taxon>Arthropoda</taxon>
        <taxon>Hexapoda</taxon>
        <taxon>Insecta</taxon>
        <taxon>Pterygota</taxon>
        <taxon>Neoptera</taxon>
        <taxon>Endopterygota</taxon>
        <taxon>Hymenoptera</taxon>
        <taxon>Apocrita</taxon>
        <taxon>Ichneumonoidea</taxon>
        <taxon>Braconidae</taxon>
        <taxon>Microgastrinae</taxon>
        <taxon>Cotesia</taxon>
    </lineage>
</organism>
<sequence>MIENNVGVNRNTPGYIWRMDTRVQNIKVTTRERAARYVKDVLAMEEDRRLKIALREEMRGILNRNPTKRDKNLHSAIKEMGCEEISGMIYNKEENE</sequence>
<accession>A0A8J2MFN3</accession>
<protein>
    <submittedName>
        <fullName evidence="1">Uncharacterized protein</fullName>
    </submittedName>
</protein>
<gene>
    <name evidence="1" type="ORF">HICCMSTLAB_LOCUS5154</name>
</gene>
<dbReference type="AlphaFoldDB" id="A0A8J2MFN3"/>
<name>A0A8J2MFN3_COTCN</name>
<dbReference type="EMBL" id="CAJNRD030001119">
    <property type="protein sequence ID" value="CAG5089229.1"/>
    <property type="molecule type" value="Genomic_DNA"/>
</dbReference>
<reference evidence="1" key="1">
    <citation type="submission" date="2021-04" db="EMBL/GenBank/DDBJ databases">
        <authorList>
            <person name="Chebbi M.A.C M."/>
        </authorList>
    </citation>
    <scope>NUCLEOTIDE SEQUENCE</scope>
</reference>
<evidence type="ECO:0000313" key="1">
    <source>
        <dbReference type="EMBL" id="CAG5089229.1"/>
    </source>
</evidence>
<proteinExistence type="predicted"/>
<dbReference type="Proteomes" id="UP000786811">
    <property type="component" value="Unassembled WGS sequence"/>
</dbReference>
<evidence type="ECO:0000313" key="2">
    <source>
        <dbReference type="Proteomes" id="UP000786811"/>
    </source>
</evidence>
<comment type="caution">
    <text evidence="1">The sequence shown here is derived from an EMBL/GenBank/DDBJ whole genome shotgun (WGS) entry which is preliminary data.</text>
</comment>